<sequence length="78" mass="8814">MTSAPTWFEVQQRPPDAATMLARLRAEFPHVGFVVDAAAGIWLAVRDKGLFVRATSGHELHERLHAVTLTPHREVTRW</sequence>
<reference evidence="1 2" key="1">
    <citation type="submission" date="2020-08" db="EMBL/GenBank/DDBJ databases">
        <title>Genomic Encyclopedia of Type Strains, Phase IV (KMG-IV): sequencing the most valuable type-strain genomes for metagenomic binning, comparative biology and taxonomic classification.</title>
        <authorList>
            <person name="Goeker M."/>
        </authorList>
    </citation>
    <scope>NUCLEOTIDE SEQUENCE [LARGE SCALE GENOMIC DNA]</scope>
    <source>
        <strain evidence="1 2">DSM 44197</strain>
    </source>
</reference>
<protein>
    <submittedName>
        <fullName evidence="1">Uncharacterized protein</fullName>
    </submittedName>
</protein>
<evidence type="ECO:0000313" key="2">
    <source>
        <dbReference type="Proteomes" id="UP000572680"/>
    </source>
</evidence>
<organism evidence="1 2">
    <name type="scientific">Actinomadura namibiensis</name>
    <dbReference type="NCBI Taxonomy" id="182080"/>
    <lineage>
        <taxon>Bacteria</taxon>
        <taxon>Bacillati</taxon>
        <taxon>Actinomycetota</taxon>
        <taxon>Actinomycetes</taxon>
        <taxon>Streptosporangiales</taxon>
        <taxon>Thermomonosporaceae</taxon>
        <taxon>Actinomadura</taxon>
    </lineage>
</organism>
<dbReference type="AlphaFoldDB" id="A0A7W3QQS1"/>
<keyword evidence="2" id="KW-1185">Reference proteome</keyword>
<dbReference type="RefSeq" id="WP_182847988.1">
    <property type="nucleotide sequence ID" value="NZ_BAAALP010000007.1"/>
</dbReference>
<dbReference type="Proteomes" id="UP000572680">
    <property type="component" value="Unassembled WGS sequence"/>
</dbReference>
<proteinExistence type="predicted"/>
<gene>
    <name evidence="1" type="ORF">HNR61_007717</name>
</gene>
<name>A0A7W3QQS1_ACTNM</name>
<comment type="caution">
    <text evidence="1">The sequence shown here is derived from an EMBL/GenBank/DDBJ whole genome shotgun (WGS) entry which is preliminary data.</text>
</comment>
<dbReference type="EMBL" id="JACJIA010000014">
    <property type="protein sequence ID" value="MBA8956035.1"/>
    <property type="molecule type" value="Genomic_DNA"/>
</dbReference>
<evidence type="ECO:0000313" key="1">
    <source>
        <dbReference type="EMBL" id="MBA8956035.1"/>
    </source>
</evidence>
<accession>A0A7W3QQS1</accession>